<accession>A0A0A2TAS6</accession>
<organism evidence="7 8">
    <name type="scientific">Pontibacillus yanchengensis Y32</name>
    <dbReference type="NCBI Taxonomy" id="1385514"/>
    <lineage>
        <taxon>Bacteria</taxon>
        <taxon>Bacillati</taxon>
        <taxon>Bacillota</taxon>
        <taxon>Bacilli</taxon>
        <taxon>Bacillales</taxon>
        <taxon>Bacillaceae</taxon>
        <taxon>Pontibacillus</taxon>
    </lineage>
</organism>
<dbReference type="Proteomes" id="UP000030147">
    <property type="component" value="Unassembled WGS sequence"/>
</dbReference>
<evidence type="ECO:0000256" key="4">
    <source>
        <dbReference type="ARBA" id="ARBA00022989"/>
    </source>
</evidence>
<dbReference type="Pfam" id="PF03788">
    <property type="entry name" value="LrgA"/>
    <property type="match status" value="1"/>
</dbReference>
<comment type="subcellular location">
    <subcellularLocation>
        <location evidence="1">Cell membrane</location>
        <topology evidence="1">Multi-pass membrane protein</topology>
    </subcellularLocation>
</comment>
<feature type="transmembrane region" description="Helical" evidence="6">
    <location>
        <begin position="95"/>
        <end position="119"/>
    </location>
</feature>
<feature type="transmembrane region" description="Helical" evidence="6">
    <location>
        <begin position="38"/>
        <end position="58"/>
    </location>
</feature>
<evidence type="ECO:0000313" key="7">
    <source>
        <dbReference type="EMBL" id="KGP71176.1"/>
    </source>
</evidence>
<name>A0A0A2TAS6_9BACI</name>
<dbReference type="AlphaFoldDB" id="A0A0A2TAS6"/>
<feature type="transmembrane region" description="Helical" evidence="6">
    <location>
        <begin position="12"/>
        <end position="32"/>
    </location>
</feature>
<dbReference type="EMBL" id="AVBF01000079">
    <property type="protein sequence ID" value="KGP71176.1"/>
    <property type="molecule type" value="Genomic_DNA"/>
</dbReference>
<gene>
    <name evidence="7" type="ORF">N782_20935</name>
</gene>
<dbReference type="RefSeq" id="WP_237582688.1">
    <property type="nucleotide sequence ID" value="NZ_AVBF01000079.1"/>
</dbReference>
<evidence type="ECO:0000313" key="8">
    <source>
        <dbReference type="Proteomes" id="UP000030147"/>
    </source>
</evidence>
<keyword evidence="5 6" id="KW-0472">Membrane</keyword>
<keyword evidence="3 6" id="KW-0812">Transmembrane</keyword>
<keyword evidence="2" id="KW-1003">Cell membrane</keyword>
<dbReference type="PANTHER" id="PTHR33931">
    <property type="entry name" value="HOLIN-LIKE PROTEIN CIDA-RELATED"/>
    <property type="match status" value="1"/>
</dbReference>
<evidence type="ECO:0000256" key="1">
    <source>
        <dbReference type="ARBA" id="ARBA00004651"/>
    </source>
</evidence>
<dbReference type="STRING" id="1385514.N782_20935"/>
<evidence type="ECO:0000256" key="2">
    <source>
        <dbReference type="ARBA" id="ARBA00022475"/>
    </source>
</evidence>
<keyword evidence="8" id="KW-1185">Reference proteome</keyword>
<sequence length="131" mass="14564">MYSGGVSIYKNIITLLIQFSLINVFFFIGLALQDVTNLPIPGSIIGLIVLFIALQTGIVKLHWIEKAGKWLLAELLLFFIPAAVGIIQYPDLAGWSGFQLLLIIFISTTLVMWVTGIVADQLAKRRKEETD</sequence>
<proteinExistence type="predicted"/>
<feature type="transmembrane region" description="Helical" evidence="6">
    <location>
        <begin position="70"/>
        <end position="89"/>
    </location>
</feature>
<reference evidence="7 8" key="1">
    <citation type="journal article" date="2015" name="Stand. Genomic Sci.">
        <title>High quality draft genome sequence of the moderately halophilic bacterium Pontibacillus yanchengensis Y32(T) and comparison among Pontibacillus genomes.</title>
        <authorList>
            <person name="Huang J."/>
            <person name="Qiao Z.X."/>
            <person name="Tang J.W."/>
            <person name="Wang G."/>
        </authorList>
    </citation>
    <scope>NUCLEOTIDE SEQUENCE [LARGE SCALE GENOMIC DNA]</scope>
    <source>
        <strain evidence="7 8">Y32</strain>
    </source>
</reference>
<dbReference type="PANTHER" id="PTHR33931:SF2">
    <property type="entry name" value="HOLIN-LIKE PROTEIN CIDA"/>
    <property type="match status" value="1"/>
</dbReference>
<dbReference type="NCBIfam" id="NF002460">
    <property type="entry name" value="PRK01658.1"/>
    <property type="match status" value="1"/>
</dbReference>
<evidence type="ECO:0000256" key="3">
    <source>
        <dbReference type="ARBA" id="ARBA00022692"/>
    </source>
</evidence>
<dbReference type="GO" id="GO:0005886">
    <property type="term" value="C:plasma membrane"/>
    <property type="evidence" value="ECO:0007669"/>
    <property type="project" value="UniProtKB-SubCell"/>
</dbReference>
<evidence type="ECO:0000256" key="6">
    <source>
        <dbReference type="SAM" id="Phobius"/>
    </source>
</evidence>
<evidence type="ECO:0000256" key="5">
    <source>
        <dbReference type="ARBA" id="ARBA00023136"/>
    </source>
</evidence>
<dbReference type="InterPro" id="IPR005538">
    <property type="entry name" value="LrgA/CidA"/>
</dbReference>
<comment type="caution">
    <text evidence="7">The sequence shown here is derived from an EMBL/GenBank/DDBJ whole genome shotgun (WGS) entry which is preliminary data.</text>
</comment>
<protein>
    <submittedName>
        <fullName evidence="7">Transporter</fullName>
    </submittedName>
</protein>
<keyword evidence="4 6" id="KW-1133">Transmembrane helix</keyword>
<dbReference type="eggNOG" id="COG1380">
    <property type="taxonomic scope" value="Bacteria"/>
</dbReference>